<accession>A3XGV1</accession>
<dbReference type="STRING" id="398720.MED217_18150"/>
<dbReference type="AlphaFoldDB" id="A3XGV1"/>
<proteinExistence type="predicted"/>
<dbReference type="OrthoDB" id="1446579at2"/>
<gene>
    <name evidence="1" type="ORF">MED217_18150</name>
</gene>
<comment type="caution">
    <text evidence="1">The sequence shown here is derived from an EMBL/GenBank/DDBJ whole genome shotgun (WGS) entry which is preliminary data.</text>
</comment>
<dbReference type="HOGENOM" id="CLU_1832667_0_0_10"/>
<evidence type="ECO:0000313" key="2">
    <source>
        <dbReference type="Proteomes" id="UP000001601"/>
    </source>
</evidence>
<dbReference type="Proteomes" id="UP000001601">
    <property type="component" value="Unassembled WGS sequence"/>
</dbReference>
<dbReference type="PROSITE" id="PS51257">
    <property type="entry name" value="PROKAR_LIPOPROTEIN"/>
    <property type="match status" value="1"/>
</dbReference>
<dbReference type="eggNOG" id="ENOG5030YKG">
    <property type="taxonomic scope" value="Bacteria"/>
</dbReference>
<name>A3XGV1_LEEBM</name>
<evidence type="ECO:0008006" key="3">
    <source>
        <dbReference type="Google" id="ProtNLM"/>
    </source>
</evidence>
<protein>
    <recommendedName>
        <fullName evidence="3">Lipoprotein</fullName>
    </recommendedName>
</protein>
<dbReference type="EMBL" id="AANC01000001">
    <property type="protein sequence ID" value="EAQ51491.1"/>
    <property type="molecule type" value="Genomic_DNA"/>
</dbReference>
<keyword evidence="2" id="KW-1185">Reference proteome</keyword>
<sequence length="140" mass="16125">MKNLVSALFLMTLLSCGGSSELVKNPPFEIEKTTQKTSVNKTQRVQFVVKSIPEEVSFEYVYFQNKKSEVRWEDTNLYYATFSTVPANSEDRILSVDRKEEAQNPLPQIPAETPFKIQKNEALLEYKVGDMTFYTILEVK</sequence>
<evidence type="ECO:0000313" key="1">
    <source>
        <dbReference type="EMBL" id="EAQ51491.1"/>
    </source>
</evidence>
<dbReference type="RefSeq" id="WP_009781963.1">
    <property type="nucleotide sequence ID" value="NZ_CH672395.1"/>
</dbReference>
<reference evidence="1 2" key="1">
    <citation type="journal article" date="2007" name="Nature">
        <title>Light stimulates growth of proteorhodopsin-containing marine Flavobacteria.</title>
        <authorList>
            <person name="Gomez-Consarnau L."/>
            <person name="Gonzalez J.M."/>
            <person name="Coll-Llado M."/>
            <person name="Gourdon P."/>
            <person name="Pascher T."/>
            <person name="Neutze R."/>
            <person name="Pedros-Alio C."/>
            <person name="Pinhassi J."/>
        </authorList>
    </citation>
    <scope>NUCLEOTIDE SEQUENCE [LARGE SCALE GENOMIC DNA]</scope>
    <source>
        <strain evidence="1 2">MED217</strain>
    </source>
</reference>
<organism evidence="1 2">
    <name type="scientific">Leeuwenhoekiella blandensis (strain CECT 7118 / CCUG 51940 / KCTC 22103 / MED217)</name>
    <name type="common">Flavobacterium sp. (strain MED217)</name>
    <dbReference type="NCBI Taxonomy" id="398720"/>
    <lineage>
        <taxon>Bacteria</taxon>
        <taxon>Pseudomonadati</taxon>
        <taxon>Bacteroidota</taxon>
        <taxon>Flavobacteriia</taxon>
        <taxon>Flavobacteriales</taxon>
        <taxon>Flavobacteriaceae</taxon>
        <taxon>Leeuwenhoekiella</taxon>
    </lineage>
</organism>